<evidence type="ECO:0000259" key="2">
    <source>
        <dbReference type="Pfam" id="PF18008"/>
    </source>
</evidence>
<comment type="caution">
    <text evidence="3">The sequence shown here is derived from an EMBL/GenBank/DDBJ whole genome shotgun (WGS) entry which is preliminary data.</text>
</comment>
<feature type="domain" description="Replication initiator A N-terminal" evidence="1">
    <location>
        <begin position="12"/>
        <end position="87"/>
    </location>
</feature>
<reference evidence="3 4" key="1">
    <citation type="journal article" date="2016" name="Front. Microbiol.">
        <title>Comprehensive Phylogenetic Analysis of Bovine Non-aureus Staphylococci Species Based on Whole-Genome Sequencing.</title>
        <authorList>
            <person name="Naushad S."/>
            <person name="Barkema H.W."/>
            <person name="Luby C."/>
            <person name="Condas L.A."/>
            <person name="Nobrega D.B."/>
            <person name="Carson D.A."/>
            <person name="De Buck J."/>
        </authorList>
    </citation>
    <scope>NUCLEOTIDE SEQUENCE [LARGE SCALE GENOMIC DNA]</scope>
    <source>
        <strain evidence="3 4">SNUC 761</strain>
    </source>
</reference>
<dbReference type="Proteomes" id="UP000242547">
    <property type="component" value="Unassembled WGS sequence"/>
</dbReference>
<organism evidence="3 4">
    <name type="scientific">Staphylococcus devriesei</name>
    <dbReference type="NCBI Taxonomy" id="586733"/>
    <lineage>
        <taxon>Bacteria</taxon>
        <taxon>Bacillati</taxon>
        <taxon>Bacillota</taxon>
        <taxon>Bacilli</taxon>
        <taxon>Bacillales</taxon>
        <taxon>Staphylococcaceae</taxon>
        <taxon>Staphylococcus</taxon>
    </lineage>
</organism>
<evidence type="ECO:0000313" key="4">
    <source>
        <dbReference type="Proteomes" id="UP000242547"/>
    </source>
</evidence>
<evidence type="ECO:0000313" key="3">
    <source>
        <dbReference type="EMBL" id="PTE72378.1"/>
    </source>
</evidence>
<evidence type="ECO:0000259" key="1">
    <source>
        <dbReference type="Pfam" id="PF06970"/>
    </source>
</evidence>
<accession>A0A2T4KGE3</accession>
<dbReference type="AlphaFoldDB" id="A0A2T4KGE3"/>
<proteinExistence type="predicted"/>
<gene>
    <name evidence="3" type="ORF">BUY44_08230</name>
</gene>
<sequence length="318" mass="37363">MSRKNIKNQASQNFYMLHKALFVNEKYKKLSDSAKVTYAILNDRVSLSIKNNWIDDNGDIYFIFTNESLQNILDKSKNTITKIKKELQEVGLLEQIRTGFNRPNKLYLHDIETNISVEKNIQNSSETYHNKESQNLGLQNPEFWDSRISKFGTPESQILDPNDTDYNDTNYIKTNNSDTYDMNDKRLTYPNNHSNHSNHYHSKFNDEALKFQLLEELPQSIQNYLNNFSVDEIKLIKSVLLKAKTSFNNSINEYYLLEDMEFEIVNVLKRFKATLIQKKETVEAMQGYLMKSLKSEFAEVHTLNKRRDHLPITSLFNQ</sequence>
<dbReference type="Pfam" id="PF06970">
    <property type="entry name" value="RepA_N"/>
    <property type="match status" value="1"/>
</dbReference>
<feature type="domain" description="Replication initiator protein A C-terminal" evidence="2">
    <location>
        <begin position="217"/>
        <end position="302"/>
    </location>
</feature>
<dbReference type="RefSeq" id="WP_107506196.1">
    <property type="nucleotide sequence ID" value="NZ_PYZL01000055.1"/>
</dbReference>
<dbReference type="InterPro" id="IPR041151">
    <property type="entry name" value="Bac_RepA_C"/>
</dbReference>
<name>A0A2T4KGE3_9STAP</name>
<dbReference type="InterPro" id="IPR010724">
    <property type="entry name" value="RepA_N"/>
</dbReference>
<dbReference type="EMBL" id="PYZL01000055">
    <property type="protein sequence ID" value="PTE72378.1"/>
    <property type="molecule type" value="Genomic_DNA"/>
</dbReference>
<dbReference type="Pfam" id="PF18008">
    <property type="entry name" value="Bac_RepA_C"/>
    <property type="match status" value="1"/>
</dbReference>
<protein>
    <submittedName>
        <fullName evidence="3">Replication protein</fullName>
    </submittedName>
</protein>